<evidence type="ECO:0000256" key="3">
    <source>
        <dbReference type="ARBA" id="ARBA00023002"/>
    </source>
</evidence>
<dbReference type="PANTHER" id="PTHR11771">
    <property type="entry name" value="LIPOXYGENASE"/>
    <property type="match status" value="1"/>
</dbReference>
<dbReference type="InterPro" id="IPR036226">
    <property type="entry name" value="LipOase_C_sf"/>
</dbReference>
<dbReference type="OrthoDB" id="186653at2759"/>
<proteinExistence type="predicted"/>
<dbReference type="PRINTS" id="PR00087">
    <property type="entry name" value="LIPOXYGENASE"/>
</dbReference>
<reference evidence="5 6" key="1">
    <citation type="journal article" date="2010" name="Nature">
        <title>The Ectocarpus genome and the independent evolution of multicellularity in brown algae.</title>
        <authorList>
            <person name="Cock J.M."/>
            <person name="Sterck L."/>
            <person name="Rouze P."/>
            <person name="Scornet D."/>
            <person name="Allen A.E."/>
            <person name="Amoutzias G."/>
            <person name="Anthouard V."/>
            <person name="Artiguenave F."/>
            <person name="Aury J.M."/>
            <person name="Badger J.H."/>
            <person name="Beszteri B."/>
            <person name="Billiau K."/>
            <person name="Bonnet E."/>
            <person name="Bothwell J.H."/>
            <person name="Bowler C."/>
            <person name="Boyen C."/>
            <person name="Brownlee C."/>
            <person name="Carrano C.J."/>
            <person name="Charrier B."/>
            <person name="Cho G.Y."/>
            <person name="Coelho S.M."/>
            <person name="Collen J."/>
            <person name="Corre E."/>
            <person name="Da Silva C."/>
            <person name="Delage L."/>
            <person name="Delaroque N."/>
            <person name="Dittami S.M."/>
            <person name="Doulbeau S."/>
            <person name="Elias M."/>
            <person name="Farnham G."/>
            <person name="Gachon C.M."/>
            <person name="Gschloessl B."/>
            <person name="Heesch S."/>
            <person name="Jabbari K."/>
            <person name="Jubin C."/>
            <person name="Kawai H."/>
            <person name="Kimura K."/>
            <person name="Kloareg B."/>
            <person name="Kupper F.C."/>
            <person name="Lang D."/>
            <person name="Le Bail A."/>
            <person name="Leblanc C."/>
            <person name="Lerouge P."/>
            <person name="Lohr M."/>
            <person name="Lopez P.J."/>
            <person name="Martens C."/>
            <person name="Maumus F."/>
            <person name="Michel G."/>
            <person name="Miranda-Saavedra D."/>
            <person name="Morales J."/>
            <person name="Moreau H."/>
            <person name="Motomura T."/>
            <person name="Nagasato C."/>
            <person name="Napoli C.A."/>
            <person name="Nelson D.R."/>
            <person name="Nyvall-Collen P."/>
            <person name="Peters A.F."/>
            <person name="Pommier C."/>
            <person name="Potin P."/>
            <person name="Poulain J."/>
            <person name="Quesneville H."/>
            <person name="Read B."/>
            <person name="Rensing S.A."/>
            <person name="Ritter A."/>
            <person name="Rousvoal S."/>
            <person name="Samanta M."/>
            <person name="Samson G."/>
            <person name="Schroeder D.C."/>
            <person name="Segurens B."/>
            <person name="Strittmatter M."/>
            <person name="Tonon T."/>
            <person name="Tregear J.W."/>
            <person name="Valentin K."/>
            <person name="von Dassow P."/>
            <person name="Yamagishi T."/>
            <person name="Van de Peer Y."/>
            <person name="Wincker P."/>
        </authorList>
    </citation>
    <scope>NUCLEOTIDE SEQUENCE [LARGE SCALE GENOMIC DNA]</scope>
    <source>
        <strain evidence="6">Ec32 / CCAP1310/4</strain>
    </source>
</reference>
<keyword evidence="1" id="KW-0479">Metal-binding</keyword>
<dbReference type="EMBL" id="FN649760">
    <property type="protein sequence ID" value="CBJ33123.1"/>
    <property type="molecule type" value="Genomic_DNA"/>
</dbReference>
<dbReference type="Proteomes" id="UP000002630">
    <property type="component" value="Unassembled WGS sequence"/>
</dbReference>
<dbReference type="InterPro" id="IPR013819">
    <property type="entry name" value="LipOase_C"/>
</dbReference>
<dbReference type="InParanoid" id="D7G113"/>
<feature type="domain" description="Lipoxygenase" evidence="4">
    <location>
        <begin position="148"/>
        <end position="604"/>
    </location>
</feature>
<evidence type="ECO:0000256" key="2">
    <source>
        <dbReference type="ARBA" id="ARBA00022964"/>
    </source>
</evidence>
<keyword evidence="6" id="KW-1185">Reference proteome</keyword>
<dbReference type="eggNOG" id="ENOG502QQSP">
    <property type="taxonomic scope" value="Eukaryota"/>
</dbReference>
<dbReference type="PROSITE" id="PS51393">
    <property type="entry name" value="LIPOXYGENASE_3"/>
    <property type="match status" value="1"/>
</dbReference>
<protein>
    <submittedName>
        <fullName evidence="5">Lipoxygenase</fullName>
    </submittedName>
</protein>
<evidence type="ECO:0000256" key="1">
    <source>
        <dbReference type="ARBA" id="ARBA00022723"/>
    </source>
</evidence>
<dbReference type="Gene3D" id="1.20.245.10">
    <property type="entry name" value="Lipoxygenase-1, Domain 5"/>
    <property type="match status" value="1"/>
</dbReference>
<dbReference type="Gene3D" id="3.10.450.60">
    <property type="match status" value="1"/>
</dbReference>
<dbReference type="InterPro" id="IPR000907">
    <property type="entry name" value="LipOase"/>
</dbReference>
<dbReference type="GO" id="GO:0034440">
    <property type="term" value="P:lipid oxidation"/>
    <property type="evidence" value="ECO:0007669"/>
    <property type="project" value="InterPro"/>
</dbReference>
<organism evidence="5 6">
    <name type="scientific">Ectocarpus siliculosus</name>
    <name type="common">Brown alga</name>
    <name type="synonym">Conferva siliculosa</name>
    <dbReference type="NCBI Taxonomy" id="2880"/>
    <lineage>
        <taxon>Eukaryota</taxon>
        <taxon>Sar</taxon>
        <taxon>Stramenopiles</taxon>
        <taxon>Ochrophyta</taxon>
        <taxon>PX clade</taxon>
        <taxon>Phaeophyceae</taxon>
        <taxon>Ectocarpales</taxon>
        <taxon>Ectocarpaceae</taxon>
        <taxon>Ectocarpus</taxon>
    </lineage>
</organism>
<dbReference type="Pfam" id="PF00305">
    <property type="entry name" value="Lipoxygenase"/>
    <property type="match status" value="1"/>
</dbReference>
<evidence type="ECO:0000313" key="6">
    <source>
        <dbReference type="Proteomes" id="UP000002630"/>
    </source>
</evidence>
<keyword evidence="3" id="KW-0560">Oxidoreductase</keyword>
<dbReference type="STRING" id="2880.D7G113"/>
<sequence length="604" mass="67597">MFSSLIGLFESPNAETCLPQDPKADTAGRKNQLEAARKDFVFRERRTPIDMPFLEGFPPDDQRPSVSWVTKLAGAIIRANLGATRGTIGIGEIIEAVSDPSRAKNFVKRLRELIGEAKVNERPVNINDYEDLHAFPIKTPDAMYDFDEDDAFTRQRLQGPNCVVLEKCSTTTRQKLKVLDSDPSYKNLKDKVDSLMKDGKLFVVDHHLIKDVETSPLEGIPRYVAPSVALFEAVDDELLPLKPLGIQLSQGETAAPIFTPDDGYNWKIAKACFEAADFVIHQVVSHLGNTHIVLEAPMVSMYRQLPKEHPIHALFAPHVEGTALINWGADELLMEVDGGVDRLLAPKIEYAWALTRSQTLERISKDFSPEVDFAARGVTKTDFPGRYQYRDVGLKYWEAIHTWVKDYLDVYYSSDVDISDDYELQAFVKELVTVGELKWLAELENSADKKVFLAKVLASLIYSASVLHAAVNFPQQPIMSFVPGNPPSIYVPPPTDKTKRSFEEYLAYLPPLEIAAEQVVTGNILGTVFHTKLGDYDASQFSDKRVQAPLAKFQQAIEDIETDMVDENAFVVSSWRKRGKGKKAAANFGYTTLLPDKVPQSINI</sequence>
<dbReference type="AlphaFoldDB" id="D7G113"/>
<dbReference type="GO" id="GO:0046872">
    <property type="term" value="F:metal ion binding"/>
    <property type="evidence" value="ECO:0007669"/>
    <property type="project" value="UniProtKB-KW"/>
</dbReference>
<dbReference type="SUPFAM" id="SSF48484">
    <property type="entry name" value="Lipoxigenase"/>
    <property type="match status" value="1"/>
</dbReference>
<evidence type="ECO:0000259" key="4">
    <source>
        <dbReference type="PROSITE" id="PS51393"/>
    </source>
</evidence>
<dbReference type="GO" id="GO:0016702">
    <property type="term" value="F:oxidoreductase activity, acting on single donors with incorporation of molecular oxygen, incorporation of two atoms of oxygen"/>
    <property type="evidence" value="ECO:0007669"/>
    <property type="project" value="InterPro"/>
</dbReference>
<name>D7G113_ECTSI</name>
<gene>
    <name evidence="5" type="primary">LOX2</name>
    <name evidence="5" type="ORF">Esi_0424_0006</name>
</gene>
<keyword evidence="2" id="KW-0223">Dioxygenase</keyword>
<evidence type="ECO:0000313" key="5">
    <source>
        <dbReference type="EMBL" id="CBJ33123.1"/>
    </source>
</evidence>
<accession>D7G113</accession>